<reference evidence="2 3" key="2">
    <citation type="submission" date="2020-07" db="EMBL/GenBank/DDBJ databases">
        <title>Genome assembly of wild tea tree DASZ reveals pedigree and selection history of tea varieties.</title>
        <authorList>
            <person name="Zhang W."/>
        </authorList>
    </citation>
    <scope>NUCLEOTIDE SEQUENCE [LARGE SCALE GENOMIC DNA]</scope>
    <source>
        <strain evidence="3">cv. G240</strain>
        <tissue evidence="2">Leaf</tissue>
    </source>
</reference>
<protein>
    <submittedName>
        <fullName evidence="2">Uncharacterized protein</fullName>
    </submittedName>
</protein>
<dbReference type="AlphaFoldDB" id="A0A7J7H8C4"/>
<dbReference type="Proteomes" id="UP000593564">
    <property type="component" value="Unassembled WGS sequence"/>
</dbReference>
<dbReference type="PANTHER" id="PTHR36405:SF1">
    <property type="entry name" value="OS07G0520600 PROTEIN"/>
    <property type="match status" value="1"/>
</dbReference>
<gene>
    <name evidence="2" type="ORF">HYC85_014774</name>
</gene>
<accession>A0A7J7H8C4</accession>
<evidence type="ECO:0000313" key="3">
    <source>
        <dbReference type="Proteomes" id="UP000593564"/>
    </source>
</evidence>
<evidence type="ECO:0000313" key="2">
    <source>
        <dbReference type="EMBL" id="KAF5948817.1"/>
    </source>
</evidence>
<reference evidence="3" key="1">
    <citation type="journal article" date="2020" name="Nat. Commun.">
        <title>Genome assembly of wild tea tree DASZ reveals pedigree and selection history of tea varieties.</title>
        <authorList>
            <person name="Zhang W."/>
            <person name="Zhang Y."/>
            <person name="Qiu H."/>
            <person name="Guo Y."/>
            <person name="Wan H."/>
            <person name="Zhang X."/>
            <person name="Scossa F."/>
            <person name="Alseekh S."/>
            <person name="Zhang Q."/>
            <person name="Wang P."/>
            <person name="Xu L."/>
            <person name="Schmidt M.H."/>
            <person name="Jia X."/>
            <person name="Li D."/>
            <person name="Zhu A."/>
            <person name="Guo F."/>
            <person name="Chen W."/>
            <person name="Ni D."/>
            <person name="Usadel B."/>
            <person name="Fernie A.R."/>
            <person name="Wen W."/>
        </authorList>
    </citation>
    <scope>NUCLEOTIDE SEQUENCE [LARGE SCALE GENOMIC DNA]</scope>
    <source>
        <strain evidence="3">cv. G240</strain>
    </source>
</reference>
<keyword evidence="3" id="KW-1185">Reference proteome</keyword>
<name>A0A7J7H8C4_CAMSI</name>
<evidence type="ECO:0000256" key="1">
    <source>
        <dbReference type="SAM" id="MobiDB-lite"/>
    </source>
</evidence>
<sequence>MAARVRGHRSRRRLGLRSQITTTMEVARDLEILNFPSGKEKLSRMIEKNMVPTLEAVKGGGGSIKVGSTGTIGTLMSRELESTKSGPQTPKKKSPTVSILVPSDATTPKILKPRTSLDEASSSSSSSIVNKKSTEIARKTKHYNRKTHQIPMLDSDNISLDGSTPIRDKPDKRGSYIVEVVDIKCGNQDRTWTSPITNRLKKLGFSKLSESSIV</sequence>
<comment type="caution">
    <text evidence="2">The sequence shown here is derived from an EMBL/GenBank/DDBJ whole genome shotgun (WGS) entry which is preliminary data.</text>
</comment>
<dbReference type="EMBL" id="JACBKZ010000006">
    <property type="protein sequence ID" value="KAF5948817.1"/>
    <property type="molecule type" value="Genomic_DNA"/>
</dbReference>
<feature type="region of interest" description="Disordered" evidence="1">
    <location>
        <begin position="79"/>
        <end position="130"/>
    </location>
</feature>
<organism evidence="2 3">
    <name type="scientific">Camellia sinensis</name>
    <name type="common">Tea plant</name>
    <name type="synonym">Thea sinensis</name>
    <dbReference type="NCBI Taxonomy" id="4442"/>
    <lineage>
        <taxon>Eukaryota</taxon>
        <taxon>Viridiplantae</taxon>
        <taxon>Streptophyta</taxon>
        <taxon>Embryophyta</taxon>
        <taxon>Tracheophyta</taxon>
        <taxon>Spermatophyta</taxon>
        <taxon>Magnoliopsida</taxon>
        <taxon>eudicotyledons</taxon>
        <taxon>Gunneridae</taxon>
        <taxon>Pentapetalae</taxon>
        <taxon>asterids</taxon>
        <taxon>Ericales</taxon>
        <taxon>Theaceae</taxon>
        <taxon>Camellia</taxon>
    </lineage>
</organism>
<dbReference type="PANTHER" id="PTHR36405">
    <property type="entry name" value="BNAA10G09140D PROTEIN"/>
    <property type="match status" value="1"/>
</dbReference>
<proteinExistence type="predicted"/>